<accession>A0A6J7JVT1</accession>
<proteinExistence type="inferred from homology"/>
<evidence type="ECO:0000256" key="8">
    <source>
        <dbReference type="SAM" id="MobiDB-lite"/>
    </source>
</evidence>
<evidence type="ECO:0000256" key="9">
    <source>
        <dbReference type="SAM" id="Phobius"/>
    </source>
</evidence>
<evidence type="ECO:0000313" key="11">
    <source>
        <dbReference type="EMBL" id="CAB4946284.1"/>
    </source>
</evidence>
<dbReference type="InterPro" id="IPR035906">
    <property type="entry name" value="MetI-like_sf"/>
</dbReference>
<evidence type="ECO:0000256" key="3">
    <source>
        <dbReference type="ARBA" id="ARBA00022448"/>
    </source>
</evidence>
<feature type="transmembrane region" description="Helical" evidence="9">
    <location>
        <begin position="122"/>
        <end position="141"/>
    </location>
</feature>
<evidence type="ECO:0000313" key="12">
    <source>
        <dbReference type="EMBL" id="CAB5026973.1"/>
    </source>
</evidence>
<feature type="region of interest" description="Disordered" evidence="8">
    <location>
        <begin position="1"/>
        <end position="25"/>
    </location>
</feature>
<keyword evidence="3" id="KW-0813">Transport</keyword>
<sequence length="315" mass="34715">MSGGAVLATSVEQQEPRRGPDLPRAVGTSRATPYLLLSPGMLWLAVFFVVPTLMLLVTSLYTGSLDQGYTFEFPGHWATYSNALTEYWPQFLRSFLFAGLATVFCLVLAYPLAYFIALRSGAWKSTLLVLVIAPFFTSFLIRTLAWKTILADDGAVVRTLNSLHITDLLTWLHLTEADRILNTPLAVVLGLTYNFLPFMVLPIYASLDRMDGRLVEAAQDLYASSWAALRKVTWPLSLPGVVAGTLLTFIPAAGDYINAELLGTAKVSMIGNVIQDQFFVVTDYPTASALSFVLMLAIISMVFFYVRRAGTEELV</sequence>
<evidence type="ECO:0000256" key="4">
    <source>
        <dbReference type="ARBA" id="ARBA00022475"/>
    </source>
</evidence>
<evidence type="ECO:0000256" key="6">
    <source>
        <dbReference type="ARBA" id="ARBA00022989"/>
    </source>
</evidence>
<dbReference type="GO" id="GO:0005886">
    <property type="term" value="C:plasma membrane"/>
    <property type="evidence" value="ECO:0007669"/>
    <property type="project" value="UniProtKB-SubCell"/>
</dbReference>
<dbReference type="InterPro" id="IPR000515">
    <property type="entry name" value="MetI-like"/>
</dbReference>
<keyword evidence="6 9" id="KW-1133">Transmembrane helix</keyword>
<comment type="similarity">
    <text evidence="2">Belongs to the binding-protein-dependent transport system permease family. CysTW subfamily.</text>
</comment>
<comment type="subcellular location">
    <subcellularLocation>
        <location evidence="1">Cell membrane</location>
        <topology evidence="1">Multi-pass membrane protein</topology>
    </subcellularLocation>
</comment>
<dbReference type="AlphaFoldDB" id="A0A6J7JVT1"/>
<dbReference type="PANTHER" id="PTHR42929:SF1">
    <property type="entry name" value="INNER MEMBRANE ABC TRANSPORTER PERMEASE PROTEIN YDCU-RELATED"/>
    <property type="match status" value="1"/>
</dbReference>
<dbReference type="EMBL" id="CAFBPU010000009">
    <property type="protein sequence ID" value="CAB5026973.1"/>
    <property type="molecule type" value="Genomic_DNA"/>
</dbReference>
<reference evidence="11" key="1">
    <citation type="submission" date="2020-05" db="EMBL/GenBank/DDBJ databases">
        <authorList>
            <person name="Chiriac C."/>
            <person name="Salcher M."/>
            <person name="Ghai R."/>
            <person name="Kavagutti S V."/>
        </authorList>
    </citation>
    <scope>NUCLEOTIDE SEQUENCE</scope>
</reference>
<evidence type="ECO:0000256" key="5">
    <source>
        <dbReference type="ARBA" id="ARBA00022692"/>
    </source>
</evidence>
<dbReference type="CDD" id="cd06261">
    <property type="entry name" value="TM_PBP2"/>
    <property type="match status" value="1"/>
</dbReference>
<dbReference type="EMBL" id="CAFBND010000054">
    <property type="protein sequence ID" value="CAB4946284.1"/>
    <property type="molecule type" value="Genomic_DNA"/>
</dbReference>
<evidence type="ECO:0000256" key="7">
    <source>
        <dbReference type="ARBA" id="ARBA00023136"/>
    </source>
</evidence>
<name>A0A6J7JVT1_9ZZZZ</name>
<feature type="transmembrane region" description="Helical" evidence="9">
    <location>
        <begin position="185"/>
        <end position="205"/>
    </location>
</feature>
<dbReference type="GO" id="GO:0055085">
    <property type="term" value="P:transmembrane transport"/>
    <property type="evidence" value="ECO:0007669"/>
    <property type="project" value="InterPro"/>
</dbReference>
<dbReference type="SUPFAM" id="SSF161098">
    <property type="entry name" value="MetI-like"/>
    <property type="match status" value="1"/>
</dbReference>
<organism evidence="11">
    <name type="scientific">freshwater metagenome</name>
    <dbReference type="NCBI Taxonomy" id="449393"/>
    <lineage>
        <taxon>unclassified sequences</taxon>
        <taxon>metagenomes</taxon>
        <taxon>ecological metagenomes</taxon>
    </lineage>
</organism>
<dbReference type="Gene3D" id="1.10.3720.10">
    <property type="entry name" value="MetI-like"/>
    <property type="match status" value="1"/>
</dbReference>
<feature type="transmembrane region" description="Helical" evidence="9">
    <location>
        <begin position="95"/>
        <end position="116"/>
    </location>
</feature>
<evidence type="ECO:0000259" key="10">
    <source>
        <dbReference type="PROSITE" id="PS50928"/>
    </source>
</evidence>
<keyword evidence="4" id="KW-1003">Cell membrane</keyword>
<dbReference type="PANTHER" id="PTHR42929">
    <property type="entry name" value="INNER MEMBRANE ABC TRANSPORTER PERMEASE PROTEIN YDCU-RELATED-RELATED"/>
    <property type="match status" value="1"/>
</dbReference>
<evidence type="ECO:0000256" key="2">
    <source>
        <dbReference type="ARBA" id="ARBA00007069"/>
    </source>
</evidence>
<feature type="domain" description="ABC transmembrane type-1" evidence="10">
    <location>
        <begin position="91"/>
        <end position="305"/>
    </location>
</feature>
<feature type="transmembrane region" description="Helical" evidence="9">
    <location>
        <begin position="287"/>
        <end position="306"/>
    </location>
</feature>
<keyword evidence="7 9" id="KW-0472">Membrane</keyword>
<evidence type="ECO:0000256" key="1">
    <source>
        <dbReference type="ARBA" id="ARBA00004651"/>
    </source>
</evidence>
<gene>
    <name evidence="11" type="ORF">UFOPK3752_01375</name>
    <name evidence="12" type="ORF">UFOPK4150_00618</name>
</gene>
<keyword evidence="5 9" id="KW-0812">Transmembrane</keyword>
<feature type="transmembrane region" description="Helical" evidence="9">
    <location>
        <begin position="41"/>
        <end position="61"/>
    </location>
</feature>
<dbReference type="PROSITE" id="PS50928">
    <property type="entry name" value="ABC_TM1"/>
    <property type="match status" value="1"/>
</dbReference>
<protein>
    <submittedName>
        <fullName evidence="11">Unannotated protein</fullName>
    </submittedName>
</protein>